<dbReference type="OrthoDB" id="1956004at2"/>
<accession>D2R8G4</accession>
<name>D2R8G4_PIRSD</name>
<dbReference type="InterPro" id="IPR002591">
    <property type="entry name" value="Phosphodiest/P_Trfase"/>
</dbReference>
<keyword evidence="3" id="KW-1185">Reference proteome</keyword>
<dbReference type="Gene3D" id="3.40.720.10">
    <property type="entry name" value="Alkaline Phosphatase, subunit A"/>
    <property type="match status" value="1"/>
</dbReference>
<feature type="signal peptide" evidence="1">
    <location>
        <begin position="1"/>
        <end position="28"/>
    </location>
</feature>
<evidence type="ECO:0000313" key="3">
    <source>
        <dbReference type="Proteomes" id="UP000001887"/>
    </source>
</evidence>
<evidence type="ECO:0000313" key="2">
    <source>
        <dbReference type="EMBL" id="ADB15781.1"/>
    </source>
</evidence>
<dbReference type="AlphaFoldDB" id="D2R8G4"/>
<dbReference type="STRING" id="530564.Psta_1098"/>
<organism evidence="2 3">
    <name type="scientific">Pirellula staleyi (strain ATCC 27377 / DSM 6068 / ICPB 4128)</name>
    <name type="common">Pirella staleyi</name>
    <dbReference type="NCBI Taxonomy" id="530564"/>
    <lineage>
        <taxon>Bacteria</taxon>
        <taxon>Pseudomonadati</taxon>
        <taxon>Planctomycetota</taxon>
        <taxon>Planctomycetia</taxon>
        <taxon>Pirellulales</taxon>
        <taxon>Pirellulaceae</taxon>
        <taxon>Pirellula</taxon>
    </lineage>
</organism>
<feature type="chain" id="PRO_5003034778" evidence="1">
    <location>
        <begin position="29"/>
        <end position="316"/>
    </location>
</feature>
<evidence type="ECO:0000256" key="1">
    <source>
        <dbReference type="SAM" id="SignalP"/>
    </source>
</evidence>
<protein>
    <submittedName>
        <fullName evidence="2">Type I phosphodiesterase/nucleotide pyrophosphatase</fullName>
    </submittedName>
</protein>
<dbReference type="PANTHER" id="PTHR10151">
    <property type="entry name" value="ECTONUCLEOTIDE PYROPHOSPHATASE/PHOSPHODIESTERASE"/>
    <property type="match status" value="1"/>
</dbReference>
<dbReference type="EMBL" id="CP001848">
    <property type="protein sequence ID" value="ADB15781.1"/>
    <property type="molecule type" value="Genomic_DNA"/>
</dbReference>
<dbReference type="InterPro" id="IPR017850">
    <property type="entry name" value="Alkaline_phosphatase_core_sf"/>
</dbReference>
<dbReference type="HOGENOM" id="CLU_068063_0_0_0"/>
<proteinExistence type="predicted"/>
<sequence length="316" mass="34667" precursor="true">MFRYFPTATTLSLALALFLAYSSLSLSAEPVKAKKVLYIGIDGCRFDAIQKAEAPAIDALIEKGAYTGHCLILGDRYRKNDTISGPGWSTILTGVWADKHGVHNNTFKGSQYDKFPCLFDLVKKKLPTARCVSHVTWEPIDKFIITAADEKKSYEQKPHTIADYVKYDTEATDASVKELKEQNPDIVFLYIGQVDVTGHTHGFHPTVPQYIEAIERADGHVAAAVAAMKSRPTFDQEDWLVVVTSDHGGKGTNHSSGHEVPEILNSFLIVSGSDVAPGEIAEQCYLVDGAATVIHHLTPLDPAWQLDGTPRGKTKQ</sequence>
<dbReference type="PANTHER" id="PTHR10151:SF120">
    <property type="entry name" value="BIS(5'-ADENOSYL)-TRIPHOSPHATASE"/>
    <property type="match status" value="1"/>
</dbReference>
<dbReference type="Pfam" id="PF01663">
    <property type="entry name" value="Phosphodiest"/>
    <property type="match status" value="1"/>
</dbReference>
<dbReference type="KEGG" id="psl:Psta_1098"/>
<dbReference type="SUPFAM" id="SSF53649">
    <property type="entry name" value="Alkaline phosphatase-like"/>
    <property type="match status" value="1"/>
</dbReference>
<reference evidence="2 3" key="1">
    <citation type="journal article" date="2009" name="Stand. Genomic Sci.">
        <title>Complete genome sequence of Pirellula staleyi type strain (ATCC 27377).</title>
        <authorList>
            <person name="Clum A."/>
            <person name="Tindall B.J."/>
            <person name="Sikorski J."/>
            <person name="Ivanova N."/>
            <person name="Mavrommatis K."/>
            <person name="Lucas S."/>
            <person name="Glavina del Rio T."/>
            <person name="Nolan M."/>
            <person name="Chen F."/>
            <person name="Tice H."/>
            <person name="Pitluck S."/>
            <person name="Cheng J.F."/>
            <person name="Chertkov O."/>
            <person name="Brettin T."/>
            <person name="Han C."/>
            <person name="Detter J.C."/>
            <person name="Kuske C."/>
            <person name="Bruce D."/>
            <person name="Goodwin L."/>
            <person name="Ovchinikova G."/>
            <person name="Pati A."/>
            <person name="Mikhailova N."/>
            <person name="Chen A."/>
            <person name="Palaniappan K."/>
            <person name="Land M."/>
            <person name="Hauser L."/>
            <person name="Chang Y.J."/>
            <person name="Jeffries C.D."/>
            <person name="Chain P."/>
            <person name="Rohde M."/>
            <person name="Goker M."/>
            <person name="Bristow J."/>
            <person name="Eisen J.A."/>
            <person name="Markowitz V."/>
            <person name="Hugenholtz P."/>
            <person name="Kyrpides N.C."/>
            <person name="Klenk H.P."/>
            <person name="Lapidus A."/>
        </authorList>
    </citation>
    <scope>NUCLEOTIDE SEQUENCE [LARGE SCALE GENOMIC DNA]</scope>
    <source>
        <strain evidence="3">ATCC 27377 / DSM 6068 / ICPB 4128</strain>
    </source>
</reference>
<dbReference type="eggNOG" id="COG1524">
    <property type="taxonomic scope" value="Bacteria"/>
</dbReference>
<dbReference type="Proteomes" id="UP000001887">
    <property type="component" value="Chromosome"/>
</dbReference>
<gene>
    <name evidence="2" type="ordered locus">Psta_1098</name>
</gene>
<keyword evidence="1" id="KW-0732">Signal</keyword>
<dbReference type="GO" id="GO:0016787">
    <property type="term" value="F:hydrolase activity"/>
    <property type="evidence" value="ECO:0007669"/>
    <property type="project" value="UniProtKB-ARBA"/>
</dbReference>